<feature type="region of interest" description="Disordered" evidence="1">
    <location>
        <begin position="31"/>
        <end position="66"/>
    </location>
</feature>
<dbReference type="AlphaFoldDB" id="A0AAE0YBM9"/>
<organism evidence="2 3">
    <name type="scientific">Elysia crispata</name>
    <name type="common">lettuce slug</name>
    <dbReference type="NCBI Taxonomy" id="231223"/>
    <lineage>
        <taxon>Eukaryota</taxon>
        <taxon>Metazoa</taxon>
        <taxon>Spiralia</taxon>
        <taxon>Lophotrochozoa</taxon>
        <taxon>Mollusca</taxon>
        <taxon>Gastropoda</taxon>
        <taxon>Heterobranchia</taxon>
        <taxon>Euthyneura</taxon>
        <taxon>Panpulmonata</taxon>
        <taxon>Sacoglossa</taxon>
        <taxon>Placobranchoidea</taxon>
        <taxon>Plakobranchidae</taxon>
        <taxon>Elysia</taxon>
    </lineage>
</organism>
<feature type="region of interest" description="Disordered" evidence="1">
    <location>
        <begin position="304"/>
        <end position="334"/>
    </location>
</feature>
<comment type="caution">
    <text evidence="2">The sequence shown here is derived from an EMBL/GenBank/DDBJ whole genome shotgun (WGS) entry which is preliminary data.</text>
</comment>
<keyword evidence="3" id="KW-1185">Reference proteome</keyword>
<feature type="compositionally biased region" description="Basic and acidic residues" evidence="1">
    <location>
        <begin position="272"/>
        <end position="287"/>
    </location>
</feature>
<accession>A0AAE0YBM9</accession>
<feature type="compositionally biased region" description="Basic and acidic residues" evidence="1">
    <location>
        <begin position="54"/>
        <end position="66"/>
    </location>
</feature>
<evidence type="ECO:0000313" key="2">
    <source>
        <dbReference type="EMBL" id="KAK3740004.1"/>
    </source>
</evidence>
<feature type="compositionally biased region" description="Low complexity" evidence="1">
    <location>
        <begin position="38"/>
        <end position="51"/>
    </location>
</feature>
<dbReference type="Proteomes" id="UP001283361">
    <property type="component" value="Unassembled WGS sequence"/>
</dbReference>
<evidence type="ECO:0000313" key="3">
    <source>
        <dbReference type="Proteomes" id="UP001283361"/>
    </source>
</evidence>
<protein>
    <submittedName>
        <fullName evidence="2">Uncharacterized protein</fullName>
    </submittedName>
</protein>
<feature type="compositionally biased region" description="Polar residues" evidence="1">
    <location>
        <begin position="178"/>
        <end position="215"/>
    </location>
</feature>
<feature type="compositionally biased region" description="Polar residues" evidence="1">
    <location>
        <begin position="318"/>
        <end position="334"/>
    </location>
</feature>
<feature type="region of interest" description="Disordered" evidence="1">
    <location>
        <begin position="177"/>
        <end position="291"/>
    </location>
</feature>
<reference evidence="2" key="1">
    <citation type="journal article" date="2023" name="G3 (Bethesda)">
        <title>A reference genome for the long-term kleptoplast-retaining sea slug Elysia crispata morphotype clarki.</title>
        <authorList>
            <person name="Eastman K.E."/>
            <person name="Pendleton A.L."/>
            <person name="Shaikh M.A."/>
            <person name="Suttiyut T."/>
            <person name="Ogas R."/>
            <person name="Tomko P."/>
            <person name="Gavelis G."/>
            <person name="Widhalm J.R."/>
            <person name="Wisecaver J.H."/>
        </authorList>
    </citation>
    <scope>NUCLEOTIDE SEQUENCE</scope>
    <source>
        <strain evidence="2">ECLA1</strain>
    </source>
</reference>
<sequence>MEKDLLRMIGEINKKRCALEEECEMLSELLRPWPQQKSGASNSGSENSSSSKIEPNKKEDDLSREEQEALLTVEKLLQKAQITRQVKAKHKLQVEKLSHSTLRDKFDAHKQSTQEQLVEIGDDHDAKTYILDTPPLSGRSLTGLSNDDSNFNHIQAETQRNSRRGVIIKRNMGAACVQPSQTLDKNTSTKNKNLSRPQQPNSHSQRTSRPASGKNQYVPVHMSAPFKTENFKMPSRRTNQAHSLSRHSSLRPRPDSGLSRRSYKALPAIKHSGNEKGCHRDNSKFEEEVNQSGEDAILFVKEDRQKTEVSNLDAADGPTSSPTHSHGLQSQSGGTCMLIRDDEKKIHSLSESNEAEIESRVELFTLKRNGSDLKIPGKLVKLVNINNSLHEQCSAARLIKRVSPSDSGQQFVERLQGEWNIGEELWTRVRATTCLRAHRRLLEMLRGLNLSQLTAQSSYGTLYRAKRTLEFVLSMFASLQEESDYLSQVQFRNVDSPSVEYRPNHKCDLLTVAFSDHHAGYENKDVEQYLKGSKEWACLKFTESYLNLQMRLLDLIRSEWWQTLSADTRDPSVLQTLYSLLSSGGQFLPAFVTN</sequence>
<name>A0AAE0YBM9_9GAST</name>
<proteinExistence type="predicted"/>
<dbReference type="EMBL" id="JAWDGP010006494">
    <property type="protein sequence ID" value="KAK3740004.1"/>
    <property type="molecule type" value="Genomic_DNA"/>
</dbReference>
<evidence type="ECO:0000256" key="1">
    <source>
        <dbReference type="SAM" id="MobiDB-lite"/>
    </source>
</evidence>
<gene>
    <name evidence="2" type="ORF">RRG08_005276</name>
</gene>